<keyword evidence="3" id="KW-1185">Reference proteome</keyword>
<evidence type="ECO:0000256" key="1">
    <source>
        <dbReference type="SAM" id="MobiDB-lite"/>
    </source>
</evidence>
<dbReference type="Proteomes" id="UP001162156">
    <property type="component" value="Unassembled WGS sequence"/>
</dbReference>
<accession>A0AAV8YQL4</accession>
<sequence length="61" mass="6848">MTDYVVVLECCFQRRFPGVLGAGNPAETSRRSLPSNEMYEHRQSSKFSLPLSPRLATAQNC</sequence>
<protein>
    <submittedName>
        <fullName evidence="2">Uncharacterized protein</fullName>
    </submittedName>
</protein>
<proteinExistence type="predicted"/>
<dbReference type="AlphaFoldDB" id="A0AAV8YQL4"/>
<reference evidence="2" key="1">
    <citation type="journal article" date="2023" name="Insect Mol. Biol.">
        <title>Genome sequencing provides insights into the evolution of gene families encoding plant cell wall-degrading enzymes in longhorned beetles.</title>
        <authorList>
            <person name="Shin N.R."/>
            <person name="Okamura Y."/>
            <person name="Kirsch R."/>
            <person name="Pauchet Y."/>
        </authorList>
    </citation>
    <scope>NUCLEOTIDE SEQUENCE</scope>
    <source>
        <strain evidence="2">RBIC_L_NR</strain>
    </source>
</reference>
<evidence type="ECO:0000313" key="3">
    <source>
        <dbReference type="Proteomes" id="UP001162156"/>
    </source>
</evidence>
<comment type="caution">
    <text evidence="2">The sequence shown here is derived from an EMBL/GenBank/DDBJ whole genome shotgun (WGS) entry which is preliminary data.</text>
</comment>
<organism evidence="2 3">
    <name type="scientific">Rhamnusium bicolor</name>
    <dbReference type="NCBI Taxonomy" id="1586634"/>
    <lineage>
        <taxon>Eukaryota</taxon>
        <taxon>Metazoa</taxon>
        <taxon>Ecdysozoa</taxon>
        <taxon>Arthropoda</taxon>
        <taxon>Hexapoda</taxon>
        <taxon>Insecta</taxon>
        <taxon>Pterygota</taxon>
        <taxon>Neoptera</taxon>
        <taxon>Endopterygota</taxon>
        <taxon>Coleoptera</taxon>
        <taxon>Polyphaga</taxon>
        <taxon>Cucujiformia</taxon>
        <taxon>Chrysomeloidea</taxon>
        <taxon>Cerambycidae</taxon>
        <taxon>Lepturinae</taxon>
        <taxon>Rhagiini</taxon>
        <taxon>Rhamnusium</taxon>
    </lineage>
</organism>
<name>A0AAV8YQL4_9CUCU</name>
<feature type="region of interest" description="Disordered" evidence="1">
    <location>
        <begin position="23"/>
        <end position="47"/>
    </location>
</feature>
<evidence type="ECO:0000313" key="2">
    <source>
        <dbReference type="EMBL" id="KAJ8953638.1"/>
    </source>
</evidence>
<dbReference type="EMBL" id="JANEYF010001958">
    <property type="protein sequence ID" value="KAJ8953638.1"/>
    <property type="molecule type" value="Genomic_DNA"/>
</dbReference>
<gene>
    <name evidence="2" type="ORF">NQ314_007245</name>
</gene>